<evidence type="ECO:0000256" key="10">
    <source>
        <dbReference type="ARBA" id="ARBA00023284"/>
    </source>
</evidence>
<dbReference type="PRINTS" id="PR00368">
    <property type="entry name" value="FADPNR"/>
</dbReference>
<comment type="catalytic activity">
    <reaction evidence="11">
        <text>N(6)-[(R)-dihydrolipoyl]-L-lysyl-[protein] + NAD(+) = N(6)-[(R)-lipoyl]-L-lysyl-[protein] + NADH + H(+)</text>
        <dbReference type="Rhea" id="RHEA:15045"/>
        <dbReference type="Rhea" id="RHEA-COMP:10474"/>
        <dbReference type="Rhea" id="RHEA-COMP:10475"/>
        <dbReference type="ChEBI" id="CHEBI:15378"/>
        <dbReference type="ChEBI" id="CHEBI:57540"/>
        <dbReference type="ChEBI" id="CHEBI:57945"/>
        <dbReference type="ChEBI" id="CHEBI:83099"/>
        <dbReference type="ChEBI" id="CHEBI:83100"/>
        <dbReference type="EC" id="1.8.1.4"/>
    </reaction>
</comment>
<evidence type="ECO:0000256" key="3">
    <source>
        <dbReference type="ARBA" id="ARBA00022490"/>
    </source>
</evidence>
<dbReference type="PANTHER" id="PTHR22912">
    <property type="entry name" value="DISULFIDE OXIDOREDUCTASE"/>
    <property type="match status" value="1"/>
</dbReference>
<dbReference type="Gene3D" id="3.50.50.60">
    <property type="entry name" value="FAD/NAD(P)-binding domain"/>
    <property type="match status" value="2"/>
</dbReference>
<evidence type="ECO:0000256" key="11">
    <source>
        <dbReference type="RuleBase" id="RU003692"/>
    </source>
</evidence>
<dbReference type="InterPro" id="IPR012999">
    <property type="entry name" value="Pyr_OxRdtase_I_AS"/>
</dbReference>
<evidence type="ECO:0000313" key="15">
    <source>
        <dbReference type="EMBL" id="CDT02341.1"/>
    </source>
</evidence>
<keyword evidence="6 11" id="KW-0274">FAD</keyword>
<keyword evidence="4 11" id="KW-0285">Flavoprotein</keyword>
<comment type="miscellaneous">
    <text evidence="11">The active site is a redox-active disulfide bond.</text>
</comment>
<dbReference type="SUPFAM" id="SSF55424">
    <property type="entry name" value="FAD/NAD-linked reductases, dimerisation (C-terminal) domain"/>
    <property type="match status" value="1"/>
</dbReference>
<name>A0A069AKC0_CLODI</name>
<dbReference type="PROSITE" id="PS50968">
    <property type="entry name" value="BIOTINYL_LIPOYL"/>
    <property type="match status" value="1"/>
</dbReference>
<evidence type="ECO:0000313" key="13">
    <source>
        <dbReference type="EMBL" id="CDS88936.1"/>
    </source>
</evidence>
<evidence type="ECO:0000256" key="7">
    <source>
        <dbReference type="ARBA" id="ARBA00023002"/>
    </source>
</evidence>
<dbReference type="PROSITE" id="PS00189">
    <property type="entry name" value="LIPOYL"/>
    <property type="match status" value="1"/>
</dbReference>
<sequence>MSVEVIMPKAGVAMEEGTIVSWLKQEGEEVKIGEPILEITTDKVNMEIESEGEGTLAVIIHKEEGEVLPVFTVIGVIAEKGENQEEVKAKYLSGNVSKEDTVKENQNIEVKEEKINKKECNHDYDVVVIGGGPGGYLSALKAALLGGRVALVEENILGGTCLNRGCIPTKTYIKTAEILEEIDQLSKRGVKVTVDKEQDIKKAIKYKNRVVKKLTAGVGGLLKSRDVDVFNLKASVKEEHKVILSDGKVLDTENIIIATGSKVRILPIKGIESNLIITSTEALDLETVPEELVIIGGGVIGCEFAEIFNSRGSKVTIVEMEDRVIPRMDKELSESLKYSLSKKGINVLTKKKVSEFKEEGNNILVCIEGEEPIKADLCLYAIGREANLSGIEDLDIKIDKGSIVVNSKMETSIPSIYAVGDVTGGVMLAHAAFKMGEVAASNALGVNKEVDLGALPSCVYTIPEVASVGITEEDARKKYNVKVGKFNFAGNGRALASGQEQGYVKVVADAKYGEILGIHMFGCGVAELINHAASFKALEIPTDEASELIFGHPCTSEALMEALADVNGECLHLPKK</sequence>
<dbReference type="InterPro" id="IPR036188">
    <property type="entry name" value="FAD/NAD-bd_sf"/>
</dbReference>
<dbReference type="PROSITE" id="PS00076">
    <property type="entry name" value="PYRIDINE_REDOX_1"/>
    <property type="match status" value="1"/>
</dbReference>
<keyword evidence="8 11" id="KW-0520">NAD</keyword>
<dbReference type="Pfam" id="PF07992">
    <property type="entry name" value="Pyr_redox_2"/>
    <property type="match status" value="1"/>
</dbReference>
<dbReference type="InterPro" id="IPR000089">
    <property type="entry name" value="Biotin_lipoyl"/>
</dbReference>
<dbReference type="InterPro" id="IPR003016">
    <property type="entry name" value="2-oxoA_DH_lipoyl-BS"/>
</dbReference>
<evidence type="ECO:0000256" key="8">
    <source>
        <dbReference type="ARBA" id="ARBA00023027"/>
    </source>
</evidence>
<evidence type="ECO:0000256" key="9">
    <source>
        <dbReference type="ARBA" id="ARBA00023157"/>
    </source>
</evidence>
<dbReference type="EC" id="1.8.1.4" evidence="11"/>
<evidence type="ECO:0000256" key="5">
    <source>
        <dbReference type="ARBA" id="ARBA00022823"/>
    </source>
</evidence>
<gene>
    <name evidence="13" type="primary">acoL</name>
    <name evidence="15" type="ORF">BN1095_240020</name>
    <name evidence="14" type="ORF">BN1096_80019</name>
    <name evidence="13" type="ORF">BN1097_70020</name>
</gene>
<dbReference type="InterPro" id="IPR050151">
    <property type="entry name" value="Class-I_Pyr_Nuc-Dis_Oxidored"/>
</dbReference>
<comment type="cofactor">
    <cofactor evidence="11">
        <name>FAD</name>
        <dbReference type="ChEBI" id="CHEBI:57692"/>
    </cofactor>
    <text evidence="11">Binds 1 FAD per subunit.</text>
</comment>
<evidence type="ECO:0000256" key="4">
    <source>
        <dbReference type="ARBA" id="ARBA00022630"/>
    </source>
</evidence>
<keyword evidence="10 11" id="KW-0676">Redox-active center</keyword>
<proteinExistence type="inferred from homology"/>
<dbReference type="EMBL" id="LK932535">
    <property type="protein sequence ID" value="CDS90299.1"/>
    <property type="molecule type" value="Genomic_DNA"/>
</dbReference>
<feature type="domain" description="Lipoyl-binding" evidence="12">
    <location>
        <begin position="2"/>
        <end position="78"/>
    </location>
</feature>
<evidence type="ECO:0000259" key="12">
    <source>
        <dbReference type="PROSITE" id="PS50968"/>
    </source>
</evidence>
<keyword evidence="3" id="KW-0963">Cytoplasm</keyword>
<dbReference type="InterPro" id="IPR011053">
    <property type="entry name" value="Single_hybrid_motif"/>
</dbReference>
<dbReference type="GO" id="GO:0006103">
    <property type="term" value="P:2-oxoglutarate metabolic process"/>
    <property type="evidence" value="ECO:0007669"/>
    <property type="project" value="TreeGrafter"/>
</dbReference>
<comment type="similarity">
    <text evidence="1 11">Belongs to the class-I pyridine nucleotide-disulfide oxidoreductase family.</text>
</comment>
<keyword evidence="5" id="KW-0450">Lipoyl</keyword>
<dbReference type="EMBL" id="LK932409">
    <property type="protein sequence ID" value="CDS88936.1"/>
    <property type="molecule type" value="Genomic_DNA"/>
</dbReference>
<dbReference type="RefSeq" id="WP_011860626.1">
    <property type="nucleotide sequence ID" value="NZ_BBYB01000150.1"/>
</dbReference>
<reference evidence="13" key="1">
    <citation type="submission" date="2014-07" db="EMBL/GenBank/DDBJ databases">
        <authorList>
            <person name="Monot Marc"/>
        </authorList>
    </citation>
    <scope>NUCLEOTIDE SEQUENCE</scope>
    <source>
        <strain evidence="15">7032989</strain>
        <strain evidence="13">7032994</strain>
    </source>
</reference>
<dbReference type="GO" id="GO:0004148">
    <property type="term" value="F:dihydrolipoyl dehydrogenase (NADH) activity"/>
    <property type="evidence" value="ECO:0007669"/>
    <property type="project" value="UniProtKB-EC"/>
</dbReference>
<dbReference type="InterPro" id="IPR006258">
    <property type="entry name" value="Lipoamide_DH"/>
</dbReference>
<keyword evidence="9" id="KW-1015">Disulfide bond</keyword>
<dbReference type="Gene3D" id="3.30.390.30">
    <property type="match status" value="1"/>
</dbReference>
<evidence type="ECO:0000256" key="1">
    <source>
        <dbReference type="ARBA" id="ARBA00007532"/>
    </source>
</evidence>
<dbReference type="EMBL" id="LK932894">
    <property type="protein sequence ID" value="CDT02341.1"/>
    <property type="molecule type" value="Genomic_DNA"/>
</dbReference>
<dbReference type="NCBIfam" id="TIGR01350">
    <property type="entry name" value="lipoamide_DH"/>
    <property type="match status" value="1"/>
</dbReference>
<dbReference type="SUPFAM" id="SSF51905">
    <property type="entry name" value="FAD/NAD(P)-binding domain"/>
    <property type="match status" value="1"/>
</dbReference>
<dbReference type="PRINTS" id="PR00411">
    <property type="entry name" value="PNDRDTASEI"/>
</dbReference>
<dbReference type="InterPro" id="IPR023753">
    <property type="entry name" value="FAD/NAD-binding_dom"/>
</dbReference>
<keyword evidence="7 11" id="KW-0560">Oxidoreductase</keyword>
<dbReference type="FunFam" id="3.30.390.30:FF:000001">
    <property type="entry name" value="Dihydrolipoyl dehydrogenase"/>
    <property type="match status" value="1"/>
</dbReference>
<accession>A0A069AKC0</accession>
<evidence type="ECO:0000313" key="14">
    <source>
        <dbReference type="EMBL" id="CDS90299.1"/>
    </source>
</evidence>
<organism evidence="13">
    <name type="scientific">Clostridioides difficile</name>
    <name type="common">Peptoclostridium difficile</name>
    <dbReference type="NCBI Taxonomy" id="1496"/>
    <lineage>
        <taxon>Bacteria</taxon>
        <taxon>Bacillati</taxon>
        <taxon>Bacillota</taxon>
        <taxon>Clostridia</taxon>
        <taxon>Peptostreptococcales</taxon>
        <taxon>Peptostreptococcaceae</taxon>
        <taxon>Clostridioides</taxon>
    </lineage>
</organism>
<dbReference type="AlphaFoldDB" id="A0A069AKC0"/>
<evidence type="ECO:0000256" key="6">
    <source>
        <dbReference type="ARBA" id="ARBA00022827"/>
    </source>
</evidence>
<dbReference type="InterPro" id="IPR004099">
    <property type="entry name" value="Pyr_nucl-diS_OxRdtase_dimer"/>
</dbReference>
<dbReference type="KEGG" id="pdf:CD630DERM_00390"/>
<evidence type="ECO:0000256" key="2">
    <source>
        <dbReference type="ARBA" id="ARBA00016961"/>
    </source>
</evidence>
<dbReference type="SUPFAM" id="SSF51230">
    <property type="entry name" value="Single hybrid motif"/>
    <property type="match status" value="1"/>
</dbReference>
<dbReference type="InterPro" id="IPR016156">
    <property type="entry name" value="FAD/NAD-linked_Rdtase_dimer_sf"/>
</dbReference>
<dbReference type="Pfam" id="PF00364">
    <property type="entry name" value="Biotin_lipoyl"/>
    <property type="match status" value="1"/>
</dbReference>
<dbReference type="PANTHER" id="PTHR22912:SF217">
    <property type="entry name" value="DIHYDROLIPOYL DEHYDROGENASE"/>
    <property type="match status" value="1"/>
</dbReference>
<protein>
    <recommendedName>
        <fullName evidence="2 11">Dihydrolipoyl dehydrogenase</fullName>
        <ecNumber evidence="11">1.8.1.4</ecNumber>
    </recommendedName>
</protein>
<dbReference type="GO" id="GO:0050660">
    <property type="term" value="F:flavin adenine dinucleotide binding"/>
    <property type="evidence" value="ECO:0007669"/>
    <property type="project" value="InterPro"/>
</dbReference>
<dbReference type="CDD" id="cd06849">
    <property type="entry name" value="lipoyl_domain"/>
    <property type="match status" value="1"/>
</dbReference>
<dbReference type="Pfam" id="PF02852">
    <property type="entry name" value="Pyr_redox_dim"/>
    <property type="match status" value="1"/>
</dbReference>
<dbReference type="Gene3D" id="2.40.50.100">
    <property type="match status" value="1"/>
</dbReference>